<reference evidence="1" key="2">
    <citation type="journal article" date="2015" name="Data Brief">
        <title>Shoot transcriptome of the giant reed, Arundo donax.</title>
        <authorList>
            <person name="Barrero R.A."/>
            <person name="Guerrero F.D."/>
            <person name="Moolhuijzen P."/>
            <person name="Goolsby J.A."/>
            <person name="Tidwell J."/>
            <person name="Bellgard S.E."/>
            <person name="Bellgard M.I."/>
        </authorList>
    </citation>
    <scope>NUCLEOTIDE SEQUENCE</scope>
    <source>
        <tissue evidence="1">Shoot tissue taken approximately 20 cm above the soil surface</tissue>
    </source>
</reference>
<protein>
    <submittedName>
        <fullName evidence="1">Uncharacterized protein</fullName>
    </submittedName>
</protein>
<evidence type="ECO:0000313" key="1">
    <source>
        <dbReference type="EMBL" id="JAD45463.1"/>
    </source>
</evidence>
<proteinExistence type="predicted"/>
<dbReference type="AlphaFoldDB" id="A0A0A9A692"/>
<accession>A0A0A9A692</accession>
<name>A0A0A9A692_ARUDO</name>
<dbReference type="EMBL" id="GBRH01252432">
    <property type="protein sequence ID" value="JAD45463.1"/>
    <property type="molecule type" value="Transcribed_RNA"/>
</dbReference>
<reference evidence="1" key="1">
    <citation type="submission" date="2014-09" db="EMBL/GenBank/DDBJ databases">
        <authorList>
            <person name="Magalhaes I.L.F."/>
            <person name="Oliveira U."/>
            <person name="Santos F.R."/>
            <person name="Vidigal T.H.D.A."/>
            <person name="Brescovit A.D."/>
            <person name="Santos A.J."/>
        </authorList>
    </citation>
    <scope>NUCLEOTIDE SEQUENCE</scope>
    <source>
        <tissue evidence="1">Shoot tissue taken approximately 20 cm above the soil surface</tissue>
    </source>
</reference>
<organism evidence="1">
    <name type="scientific">Arundo donax</name>
    <name type="common">Giant reed</name>
    <name type="synonym">Donax arundinaceus</name>
    <dbReference type="NCBI Taxonomy" id="35708"/>
    <lineage>
        <taxon>Eukaryota</taxon>
        <taxon>Viridiplantae</taxon>
        <taxon>Streptophyta</taxon>
        <taxon>Embryophyta</taxon>
        <taxon>Tracheophyta</taxon>
        <taxon>Spermatophyta</taxon>
        <taxon>Magnoliopsida</taxon>
        <taxon>Liliopsida</taxon>
        <taxon>Poales</taxon>
        <taxon>Poaceae</taxon>
        <taxon>PACMAD clade</taxon>
        <taxon>Arundinoideae</taxon>
        <taxon>Arundineae</taxon>
        <taxon>Arundo</taxon>
    </lineage>
</organism>
<sequence>MALLWKSCGTPPRFCHCPVRHRSRWWRQSEPRAGKDQTGLLLLTVEGRPKQQRQPLLLLAGGDRTRGSAAVEDTTPRHW</sequence>